<gene>
    <name evidence="2" type="ORF">HNQ65_002014</name>
</gene>
<feature type="signal peptide" evidence="1">
    <location>
        <begin position="1"/>
        <end position="19"/>
    </location>
</feature>
<keyword evidence="3" id="KW-1185">Reference proteome</keyword>
<reference evidence="2 3" key="1">
    <citation type="submission" date="2020-08" db="EMBL/GenBank/DDBJ databases">
        <title>Genomic Encyclopedia of Type Strains, Phase IV (KMG-IV): sequencing the most valuable type-strain genomes for metagenomic binning, comparative biology and taxonomic classification.</title>
        <authorList>
            <person name="Goeker M."/>
        </authorList>
    </citation>
    <scope>NUCLEOTIDE SEQUENCE [LARGE SCALE GENOMIC DNA]</scope>
    <source>
        <strain evidence="2 3">DSM 12252</strain>
    </source>
</reference>
<comment type="caution">
    <text evidence="2">The sequence shown here is derived from an EMBL/GenBank/DDBJ whole genome shotgun (WGS) entry which is preliminary data.</text>
</comment>
<proteinExistence type="predicted"/>
<name>A0A7W7YA51_9BACT</name>
<evidence type="ECO:0000313" key="2">
    <source>
        <dbReference type="EMBL" id="MBB5032437.1"/>
    </source>
</evidence>
<keyword evidence="1" id="KW-0732">Signal</keyword>
<accession>A0A7W7YA51</accession>
<feature type="chain" id="PRO_5031445534" evidence="1">
    <location>
        <begin position="20"/>
        <end position="440"/>
    </location>
</feature>
<organism evidence="2 3">
    <name type="scientific">Prosthecobacter vanneervenii</name>
    <dbReference type="NCBI Taxonomy" id="48466"/>
    <lineage>
        <taxon>Bacteria</taxon>
        <taxon>Pseudomonadati</taxon>
        <taxon>Verrucomicrobiota</taxon>
        <taxon>Verrucomicrobiia</taxon>
        <taxon>Verrucomicrobiales</taxon>
        <taxon>Verrucomicrobiaceae</taxon>
        <taxon>Prosthecobacter</taxon>
    </lineage>
</organism>
<dbReference type="EMBL" id="JACHIG010000003">
    <property type="protein sequence ID" value="MBB5032437.1"/>
    <property type="molecule type" value="Genomic_DNA"/>
</dbReference>
<dbReference type="AlphaFoldDB" id="A0A7W7YA51"/>
<dbReference type="Proteomes" id="UP000590740">
    <property type="component" value="Unassembled WGS sequence"/>
</dbReference>
<protein>
    <submittedName>
        <fullName evidence="2">Uncharacterized protein</fullName>
    </submittedName>
</protein>
<evidence type="ECO:0000313" key="3">
    <source>
        <dbReference type="Proteomes" id="UP000590740"/>
    </source>
</evidence>
<sequence length="440" mass="48418">MSAKRLLPALLLLAATAHAEKMSWLENDRIKLGVDLDLGGAITFLASTKDGANVINNYDLGRQVQLSFFSGPVPFEANGQKPAEHWRHIGWNPIQTGDDFKNASRILAHENDGKHIHLSCVPLQWPLNNVPGECTFDSWLELDGAVVKARARITNTRSDHTQYAARLQELPAVYANAAFPRVVSYTGTKPFTDEAFSVMPKSQTKHPWTLWTGTEGWAALLDDKDYGLGLVTPGRVHFTGGFAGKPGPNDTHGNSTGYLAGQGQEILDHNIEYEFRYELVLGTVQEIRERAATHRTPGTPAWIFSADRQGWHYQNAQDTGWPVKDHLQVLLEQDDPQLISPLTFWQAAEAPALVIDAAFHTSQKQGVVMLQPHGAKSYDPKTAATFPLVADGEFHRHVIPLSSIPAYSGAMVRLRIDPVGSGEAGAWMKVRSVRLAASPE</sequence>
<dbReference type="RefSeq" id="WP_184339364.1">
    <property type="nucleotide sequence ID" value="NZ_JACHIG010000003.1"/>
</dbReference>
<evidence type="ECO:0000256" key="1">
    <source>
        <dbReference type="SAM" id="SignalP"/>
    </source>
</evidence>